<reference evidence="2 3" key="1">
    <citation type="submission" date="2022-11" db="EMBL/GenBank/DDBJ databases">
        <title>Mycobacterium sp. nov.</title>
        <authorList>
            <person name="Papic B."/>
            <person name="Spicic S."/>
            <person name="Duvnjak S."/>
        </authorList>
    </citation>
    <scope>NUCLEOTIDE SEQUENCE [LARGE SCALE GENOMIC DNA]</scope>
    <source>
        <strain evidence="2 3">CVI_P4</strain>
    </source>
</reference>
<organism evidence="2 3">
    <name type="scientific">Mycobacterium pinniadriaticum</name>
    <dbReference type="NCBI Taxonomy" id="2994102"/>
    <lineage>
        <taxon>Bacteria</taxon>
        <taxon>Bacillati</taxon>
        <taxon>Actinomycetota</taxon>
        <taxon>Actinomycetes</taxon>
        <taxon>Mycobacteriales</taxon>
        <taxon>Mycobacteriaceae</taxon>
        <taxon>Mycobacterium</taxon>
    </lineage>
</organism>
<dbReference type="Pfam" id="PF11578">
    <property type="entry name" value="DUF3237"/>
    <property type="match status" value="1"/>
</dbReference>
<accession>A0ABT3SCL2</accession>
<proteinExistence type="inferred from homology"/>
<gene>
    <name evidence="2" type="ORF">ORI27_11080</name>
</gene>
<evidence type="ECO:0000256" key="1">
    <source>
        <dbReference type="HAMAP-Rule" id="MF_00775"/>
    </source>
</evidence>
<name>A0ABT3SCL2_9MYCO</name>
<dbReference type="Gene3D" id="2.40.160.20">
    <property type="match status" value="1"/>
</dbReference>
<dbReference type="RefSeq" id="WP_265996876.1">
    <property type="nucleotide sequence ID" value="NZ_JAPJDN010000007.1"/>
</dbReference>
<evidence type="ECO:0000313" key="2">
    <source>
        <dbReference type="EMBL" id="MCX2937249.1"/>
    </source>
</evidence>
<comment type="similarity">
    <text evidence="1">Belongs to the UPF0311 family.</text>
</comment>
<keyword evidence="3" id="KW-1185">Reference proteome</keyword>
<comment type="caution">
    <text evidence="2">The sequence shown here is derived from an EMBL/GenBank/DDBJ whole genome shotgun (WGS) entry which is preliminary data.</text>
</comment>
<evidence type="ECO:0000313" key="3">
    <source>
        <dbReference type="Proteomes" id="UP001300745"/>
    </source>
</evidence>
<sequence>MTLVDIDAEPRFTHLLDMRIEFDPAQVFPTPTGTRMTFVIRRGRCEGDRIAGDLLAGGGDWIVVGSDRVARLDVRATLRTDDGAYVHITVTGRVSMPQEATARYITGEFIRHDEAYARSSPLFETDDDRYRWINAVHTVAINQMSMSEVHYRVFEVL</sequence>
<dbReference type="PANTHER" id="PTHR37315:SF1">
    <property type="entry name" value="UPF0311 PROTEIN BLR7842"/>
    <property type="match status" value="1"/>
</dbReference>
<dbReference type="Proteomes" id="UP001300745">
    <property type="component" value="Unassembled WGS sequence"/>
</dbReference>
<dbReference type="EMBL" id="JAPJDO010000007">
    <property type="protein sequence ID" value="MCX2937249.1"/>
    <property type="molecule type" value="Genomic_DNA"/>
</dbReference>
<dbReference type="HAMAP" id="MF_00775">
    <property type="entry name" value="UPF0311"/>
    <property type="match status" value="1"/>
</dbReference>
<protein>
    <recommendedName>
        <fullName evidence="1">UPF0311 protein ORI27_11080</fullName>
    </recommendedName>
</protein>
<dbReference type="PANTHER" id="PTHR37315">
    <property type="entry name" value="UPF0311 PROTEIN BLR7842"/>
    <property type="match status" value="1"/>
</dbReference>
<dbReference type="InterPro" id="IPR020915">
    <property type="entry name" value="UPF0311"/>
</dbReference>